<keyword evidence="1" id="KW-0812">Transmembrane</keyword>
<feature type="transmembrane region" description="Helical" evidence="1">
    <location>
        <begin position="21"/>
        <end position="43"/>
    </location>
</feature>
<keyword evidence="3" id="KW-1185">Reference proteome</keyword>
<feature type="transmembrane region" description="Helical" evidence="1">
    <location>
        <begin position="159"/>
        <end position="180"/>
    </location>
</feature>
<proteinExistence type="predicted"/>
<organism evidence="2 3">
    <name type="scientific">Serratia entomophila</name>
    <dbReference type="NCBI Taxonomy" id="42906"/>
    <lineage>
        <taxon>Bacteria</taxon>
        <taxon>Pseudomonadati</taxon>
        <taxon>Pseudomonadota</taxon>
        <taxon>Gammaproteobacteria</taxon>
        <taxon>Enterobacterales</taxon>
        <taxon>Yersiniaceae</taxon>
        <taxon>Serratia</taxon>
    </lineage>
</organism>
<keyword evidence="1" id="KW-1133">Transmembrane helix</keyword>
<dbReference type="Proteomes" id="UP001056873">
    <property type="component" value="Chromosome"/>
</dbReference>
<evidence type="ECO:0000313" key="2">
    <source>
        <dbReference type="EMBL" id="USV03332.1"/>
    </source>
</evidence>
<name>A0ABY5D238_9GAMM</name>
<keyword evidence="1" id="KW-0472">Membrane</keyword>
<sequence length="189" mass="19901">MLNLDRNNLPLLSEDLLKKQRTTLLIIAFLLLAGGILCLINPFASGAALSIVVGILLLLSGAGLVIGMIANRAQNAWPLIGGILLGVAYLIIGYLFISNPLTGVLALAVYLAVLFAFGGIARLIAGYVRRGQPGNWLQFVIGVLDLIIAWMLVGSGPEASITLVTAIVGIEMLVSSFALFQAASLFKRG</sequence>
<reference evidence="2" key="1">
    <citation type="journal article" date="2022" name="BMC Genomics">
        <title>Genome sequence of the entomopathogenic Serratia entomophila isolate 626 and characterisation of the species specific itaconate degradation pathway.</title>
        <authorList>
            <person name="Vaughan A.L."/>
            <person name="Altermann E."/>
            <person name="Glare T.R."/>
            <person name="Hurst M.R.H."/>
        </authorList>
    </citation>
    <scope>NUCLEOTIDE SEQUENCE</scope>
    <source>
        <strain evidence="2">626</strain>
    </source>
</reference>
<dbReference type="PANTHER" id="PTHR34989:SF1">
    <property type="entry name" value="PROTEIN HDED"/>
    <property type="match status" value="1"/>
</dbReference>
<evidence type="ECO:0000313" key="3">
    <source>
        <dbReference type="Proteomes" id="UP001056873"/>
    </source>
</evidence>
<dbReference type="NCBIfam" id="NF007577">
    <property type="entry name" value="PRK10209.1"/>
    <property type="match status" value="1"/>
</dbReference>
<accession>A0ABY5D238</accession>
<dbReference type="PANTHER" id="PTHR34989">
    <property type="entry name" value="PROTEIN HDED"/>
    <property type="match status" value="1"/>
</dbReference>
<dbReference type="Pfam" id="PF03729">
    <property type="entry name" value="DUF308"/>
    <property type="match status" value="1"/>
</dbReference>
<protein>
    <submittedName>
        <fullName evidence="2">HdeD family acid-resistance protein</fullName>
    </submittedName>
</protein>
<dbReference type="EMBL" id="CP074347">
    <property type="protein sequence ID" value="USV03332.1"/>
    <property type="molecule type" value="Genomic_DNA"/>
</dbReference>
<dbReference type="InterPro" id="IPR005325">
    <property type="entry name" value="DUF308_memb"/>
</dbReference>
<feature type="transmembrane region" description="Helical" evidence="1">
    <location>
        <begin position="103"/>
        <end position="124"/>
    </location>
</feature>
<gene>
    <name evidence="2" type="ORF">KFQ06_19275</name>
</gene>
<evidence type="ECO:0000256" key="1">
    <source>
        <dbReference type="SAM" id="Phobius"/>
    </source>
</evidence>
<dbReference type="RefSeq" id="WP_252961981.1">
    <property type="nucleotide sequence ID" value="NZ_CAMIPH010000008.1"/>
</dbReference>
<dbReference type="InterPro" id="IPR052712">
    <property type="entry name" value="Acid_resist_chaperone_HdeD"/>
</dbReference>
<feature type="transmembrane region" description="Helical" evidence="1">
    <location>
        <begin position="77"/>
        <end position="97"/>
    </location>
</feature>
<feature type="transmembrane region" description="Helical" evidence="1">
    <location>
        <begin position="136"/>
        <end position="153"/>
    </location>
</feature>
<feature type="transmembrane region" description="Helical" evidence="1">
    <location>
        <begin position="49"/>
        <end position="70"/>
    </location>
</feature>